<protein>
    <submittedName>
        <fullName evidence="2">Uncharacterized protein</fullName>
    </submittedName>
</protein>
<feature type="region of interest" description="Disordered" evidence="1">
    <location>
        <begin position="1"/>
        <end position="60"/>
    </location>
</feature>
<name>A0A182CZF6_BLAVI</name>
<organism evidence="2">
    <name type="scientific">Blastochloris viridis</name>
    <name type="common">Rhodopseudomonas viridis</name>
    <dbReference type="NCBI Taxonomy" id="1079"/>
    <lineage>
        <taxon>Bacteria</taxon>
        <taxon>Pseudomonadati</taxon>
        <taxon>Pseudomonadota</taxon>
        <taxon>Alphaproteobacteria</taxon>
        <taxon>Hyphomicrobiales</taxon>
        <taxon>Blastochloridaceae</taxon>
        <taxon>Blastochloris</taxon>
    </lineage>
</organism>
<evidence type="ECO:0000313" key="2">
    <source>
        <dbReference type="EMBL" id="BAR98177.1"/>
    </source>
</evidence>
<gene>
    <name evidence="2" type="ORF">BV133_584</name>
</gene>
<reference evidence="2" key="1">
    <citation type="journal article" date="2015" name="Genome Announc.">
        <title>Complete Genome Sequence of the Bacteriochlorophyll b-Producing Photosynthetic Bacterium Blastochloris viridis.</title>
        <authorList>
            <person name="Tsukatani Y."/>
            <person name="Hirose Y."/>
            <person name="Harada J."/>
            <person name="Misawa N."/>
            <person name="Mori K."/>
            <person name="Inoue K."/>
            <person name="Tamiaki H."/>
        </authorList>
    </citation>
    <scope>NUCLEOTIDE SEQUENCE [LARGE SCALE GENOMIC DNA]</scope>
    <source>
        <strain evidence="2">DSM 133</strain>
    </source>
</reference>
<dbReference type="AlphaFoldDB" id="A0A182CZF6"/>
<proteinExistence type="predicted"/>
<sequence length="60" mass="6293">MPAYPIPGDQAPPFSPRGPEAQGRRRGNRGETAAASEHGFAHTGGKFKRFGQIPAGCDVS</sequence>
<evidence type="ECO:0000256" key="1">
    <source>
        <dbReference type="SAM" id="MobiDB-lite"/>
    </source>
</evidence>
<dbReference type="EMBL" id="AP014854">
    <property type="protein sequence ID" value="BAR98177.1"/>
    <property type="molecule type" value="Genomic_DNA"/>
</dbReference>
<accession>A0A182CZF6</accession>